<protein>
    <submittedName>
        <fullName evidence="2">Glyoxalase</fullName>
    </submittedName>
</protein>
<dbReference type="Gene3D" id="3.10.180.10">
    <property type="entry name" value="2,3-Dihydroxybiphenyl 1,2-Dioxygenase, domain 1"/>
    <property type="match status" value="1"/>
</dbReference>
<evidence type="ECO:0000259" key="1">
    <source>
        <dbReference type="PROSITE" id="PS51819"/>
    </source>
</evidence>
<dbReference type="Pfam" id="PF00903">
    <property type="entry name" value="Glyoxalase"/>
    <property type="match status" value="1"/>
</dbReference>
<name>A0A6M0CGT1_9FLAO</name>
<comment type="caution">
    <text evidence="2">The sequence shown here is derived from an EMBL/GenBank/DDBJ whole genome shotgun (WGS) entry which is preliminary data.</text>
</comment>
<sequence length="141" mass="16153">MSSITPFHVAIPVHNLSECRTFYRETLGCKEGRNSDHWVDFNFFGHQLVIHHKAQDETDSAAHNDVDGKAVPVPHYGVVLPWDTFQSFSADLRSKNIEFIIEPYIRFEGEVGEQATMFFKDPSGNALEFKAFKDMEQLFAK</sequence>
<dbReference type="RefSeq" id="WP_164029394.1">
    <property type="nucleotide sequence ID" value="NZ_JAABOQ010000001.1"/>
</dbReference>
<evidence type="ECO:0000313" key="2">
    <source>
        <dbReference type="EMBL" id="NER16143.1"/>
    </source>
</evidence>
<organism evidence="2 3">
    <name type="scientific">Spongiivirga citrea</name>
    <dbReference type="NCBI Taxonomy" id="1481457"/>
    <lineage>
        <taxon>Bacteria</taxon>
        <taxon>Pseudomonadati</taxon>
        <taxon>Bacteroidota</taxon>
        <taxon>Flavobacteriia</taxon>
        <taxon>Flavobacteriales</taxon>
        <taxon>Flavobacteriaceae</taxon>
        <taxon>Spongiivirga</taxon>
    </lineage>
</organism>
<dbReference type="InterPro" id="IPR029068">
    <property type="entry name" value="Glyas_Bleomycin-R_OHBP_Dase"/>
</dbReference>
<dbReference type="PANTHER" id="PTHR39434">
    <property type="match status" value="1"/>
</dbReference>
<dbReference type="PROSITE" id="PS51819">
    <property type="entry name" value="VOC"/>
    <property type="match status" value="1"/>
</dbReference>
<evidence type="ECO:0000313" key="3">
    <source>
        <dbReference type="Proteomes" id="UP000474296"/>
    </source>
</evidence>
<accession>A0A6M0CGT1</accession>
<dbReference type="AlphaFoldDB" id="A0A6M0CGT1"/>
<dbReference type="SUPFAM" id="SSF54593">
    <property type="entry name" value="Glyoxalase/Bleomycin resistance protein/Dihydroxybiphenyl dioxygenase"/>
    <property type="match status" value="1"/>
</dbReference>
<dbReference type="Proteomes" id="UP000474296">
    <property type="component" value="Unassembled WGS sequence"/>
</dbReference>
<feature type="domain" description="VOC" evidence="1">
    <location>
        <begin position="5"/>
        <end position="132"/>
    </location>
</feature>
<dbReference type="EMBL" id="JAABOQ010000001">
    <property type="protein sequence ID" value="NER16143.1"/>
    <property type="molecule type" value="Genomic_DNA"/>
</dbReference>
<dbReference type="InterPro" id="IPR037523">
    <property type="entry name" value="VOC_core"/>
</dbReference>
<reference evidence="2 3" key="1">
    <citation type="submission" date="2020-01" db="EMBL/GenBank/DDBJ databases">
        <title>Spongiivirga citrea KCTC 32990T.</title>
        <authorList>
            <person name="Wang G."/>
        </authorList>
    </citation>
    <scope>NUCLEOTIDE SEQUENCE [LARGE SCALE GENOMIC DNA]</scope>
    <source>
        <strain evidence="2 3">KCTC 32990</strain>
    </source>
</reference>
<keyword evidence="3" id="KW-1185">Reference proteome</keyword>
<dbReference type="PANTHER" id="PTHR39434:SF1">
    <property type="entry name" value="VOC DOMAIN-CONTAINING PROTEIN"/>
    <property type="match status" value="1"/>
</dbReference>
<dbReference type="InterPro" id="IPR004360">
    <property type="entry name" value="Glyas_Fos-R_dOase_dom"/>
</dbReference>
<proteinExistence type="predicted"/>
<gene>
    <name evidence="2" type="ORF">GWK10_02920</name>
</gene>